<reference evidence="3" key="1">
    <citation type="journal article" date="2017" name="Nat. Ecol. Evol.">
        <title>Genome expansion and lineage-specific genetic innovations in the forest pathogenic fungi Armillaria.</title>
        <authorList>
            <person name="Sipos G."/>
            <person name="Prasanna A.N."/>
            <person name="Walter M.C."/>
            <person name="O'Connor E."/>
            <person name="Balint B."/>
            <person name="Krizsan K."/>
            <person name="Kiss B."/>
            <person name="Hess J."/>
            <person name="Varga T."/>
            <person name="Slot J."/>
            <person name="Riley R."/>
            <person name="Boka B."/>
            <person name="Rigling D."/>
            <person name="Barry K."/>
            <person name="Lee J."/>
            <person name="Mihaltcheva S."/>
            <person name="LaButti K."/>
            <person name="Lipzen A."/>
            <person name="Waldron R."/>
            <person name="Moloney N.M."/>
            <person name="Sperisen C."/>
            <person name="Kredics L."/>
            <person name="Vagvoelgyi C."/>
            <person name="Patrignani A."/>
            <person name="Fitzpatrick D."/>
            <person name="Nagy I."/>
            <person name="Doyle S."/>
            <person name="Anderson J.B."/>
            <person name="Grigoriev I.V."/>
            <person name="Gueldener U."/>
            <person name="Muensterkoetter M."/>
            <person name="Nagy L.G."/>
        </authorList>
    </citation>
    <scope>NUCLEOTIDE SEQUENCE [LARGE SCALE GENOMIC DNA]</scope>
    <source>
        <strain evidence="3">Ar21-2</strain>
    </source>
</reference>
<evidence type="ECO:0000313" key="3">
    <source>
        <dbReference type="Proteomes" id="UP000217790"/>
    </source>
</evidence>
<keyword evidence="1" id="KW-0732">Signal</keyword>
<evidence type="ECO:0000256" key="1">
    <source>
        <dbReference type="SAM" id="SignalP"/>
    </source>
</evidence>
<dbReference type="Proteomes" id="UP000217790">
    <property type="component" value="Unassembled WGS sequence"/>
</dbReference>
<evidence type="ECO:0000313" key="2">
    <source>
        <dbReference type="EMBL" id="PBK88061.1"/>
    </source>
</evidence>
<accession>A0A2H3CYG1</accession>
<dbReference type="AlphaFoldDB" id="A0A2H3CYG1"/>
<dbReference type="InParanoid" id="A0A2H3CYG1"/>
<dbReference type="OrthoDB" id="3028685at2759"/>
<keyword evidence="3" id="KW-1185">Reference proteome</keyword>
<sequence>MFVANLLKLTFLRLSVEGVNIGDACQVAFGLHMDQETLLDIISRPLARPVDTFLSAQLLSDVYLEGIRTSHVAVPLKQLTRFAGDIFRIEDYVSLFKDAFGTCRGGALDAVSDRALVSLQRSVMACSTLTPCPRFNLIRLPILQHFRIEERKDIVELKSLLLRWAQISMLSSESRSAHRKLFSGIVICPFFYTAKILKKAAPHGYTKMEYFICGQW</sequence>
<feature type="chain" id="PRO_5013581307" evidence="1">
    <location>
        <begin position="19"/>
        <end position="216"/>
    </location>
</feature>
<gene>
    <name evidence="2" type="ORF">ARMGADRAFT_441116</name>
</gene>
<proteinExistence type="predicted"/>
<organism evidence="2 3">
    <name type="scientific">Armillaria gallica</name>
    <name type="common">Bulbous honey fungus</name>
    <name type="synonym">Armillaria bulbosa</name>
    <dbReference type="NCBI Taxonomy" id="47427"/>
    <lineage>
        <taxon>Eukaryota</taxon>
        <taxon>Fungi</taxon>
        <taxon>Dikarya</taxon>
        <taxon>Basidiomycota</taxon>
        <taxon>Agaricomycotina</taxon>
        <taxon>Agaricomycetes</taxon>
        <taxon>Agaricomycetidae</taxon>
        <taxon>Agaricales</taxon>
        <taxon>Marasmiineae</taxon>
        <taxon>Physalacriaceae</taxon>
        <taxon>Armillaria</taxon>
    </lineage>
</organism>
<feature type="signal peptide" evidence="1">
    <location>
        <begin position="1"/>
        <end position="18"/>
    </location>
</feature>
<name>A0A2H3CYG1_ARMGA</name>
<dbReference type="EMBL" id="KZ293675">
    <property type="protein sequence ID" value="PBK88061.1"/>
    <property type="molecule type" value="Genomic_DNA"/>
</dbReference>
<protein>
    <submittedName>
        <fullName evidence="2">Uncharacterized protein</fullName>
    </submittedName>
</protein>